<gene>
    <name evidence="10" type="ORF">DNK06_01490</name>
</gene>
<evidence type="ECO:0000256" key="1">
    <source>
        <dbReference type="ARBA" id="ARBA00004141"/>
    </source>
</evidence>
<feature type="transmembrane region" description="Helical" evidence="8">
    <location>
        <begin position="249"/>
        <end position="272"/>
    </location>
</feature>
<feature type="transmembrane region" description="Helical" evidence="8">
    <location>
        <begin position="52"/>
        <end position="71"/>
    </location>
</feature>
<evidence type="ECO:0000256" key="6">
    <source>
        <dbReference type="ARBA" id="ARBA00023136"/>
    </source>
</evidence>
<reference evidence="10 11" key="1">
    <citation type="submission" date="2018-06" db="EMBL/GenBank/DDBJ databases">
        <title>Three novel Pseudomonas species isolated from symptomatic oak.</title>
        <authorList>
            <person name="Bueno-Gonzalez V."/>
            <person name="Brady C."/>
        </authorList>
    </citation>
    <scope>NUCLEOTIDE SEQUENCE [LARGE SCALE GENOMIC DNA]</scope>
    <source>
        <strain evidence="10 11">P9A</strain>
    </source>
</reference>
<keyword evidence="4 8" id="KW-0812">Transmembrane</keyword>
<evidence type="ECO:0000256" key="4">
    <source>
        <dbReference type="ARBA" id="ARBA00022692"/>
    </source>
</evidence>
<keyword evidence="6 8" id="KW-0472">Membrane</keyword>
<feature type="transmembrane region" description="Helical" evidence="8">
    <location>
        <begin position="303"/>
        <end position="321"/>
    </location>
</feature>
<feature type="domain" description="Ammonium transporter AmtB-like" evidence="9">
    <location>
        <begin position="18"/>
        <end position="408"/>
    </location>
</feature>
<feature type="transmembrane region" description="Helical" evidence="8">
    <location>
        <begin position="134"/>
        <end position="151"/>
    </location>
</feature>
<feature type="transmembrane region" description="Helical" evidence="8">
    <location>
        <begin position="279"/>
        <end position="297"/>
    </location>
</feature>
<dbReference type="GO" id="GO:0008519">
    <property type="term" value="F:ammonium channel activity"/>
    <property type="evidence" value="ECO:0007669"/>
    <property type="project" value="InterPro"/>
</dbReference>
<feature type="transmembrane region" description="Helical" evidence="8">
    <location>
        <begin position="171"/>
        <end position="191"/>
    </location>
</feature>
<dbReference type="RefSeq" id="WP_131178273.1">
    <property type="nucleotide sequence ID" value="NZ_QJUI01000001.1"/>
</dbReference>
<evidence type="ECO:0000313" key="10">
    <source>
        <dbReference type="EMBL" id="TBU84094.1"/>
    </source>
</evidence>
<dbReference type="AlphaFoldDB" id="A0A4V2KBD0"/>
<feature type="transmembrane region" description="Helical" evidence="8">
    <location>
        <begin position="212"/>
        <end position="229"/>
    </location>
</feature>
<dbReference type="InterPro" id="IPR024041">
    <property type="entry name" value="NH4_transpt_AmtB-like_dom"/>
</dbReference>
<evidence type="ECO:0000313" key="11">
    <source>
        <dbReference type="Proteomes" id="UP000292302"/>
    </source>
</evidence>
<name>A0A4V2KBD0_9GAMM</name>
<keyword evidence="7 8" id="KW-0924">Ammonia transport</keyword>
<dbReference type="Proteomes" id="UP000292302">
    <property type="component" value="Unassembled WGS sequence"/>
</dbReference>
<feature type="transmembrane region" description="Helical" evidence="8">
    <location>
        <begin position="110"/>
        <end position="129"/>
    </location>
</feature>
<dbReference type="Gene3D" id="1.10.3430.10">
    <property type="entry name" value="Ammonium transporter AmtB like domains"/>
    <property type="match status" value="1"/>
</dbReference>
<evidence type="ECO:0000256" key="5">
    <source>
        <dbReference type="ARBA" id="ARBA00022989"/>
    </source>
</evidence>
<dbReference type="InterPro" id="IPR001905">
    <property type="entry name" value="Ammonium_transpt"/>
</dbReference>
<feature type="transmembrane region" description="Helical" evidence="8">
    <location>
        <begin position="16"/>
        <end position="40"/>
    </location>
</feature>
<sequence>MDNTALAALQYGFDTFYFLICGALVMWMAAGFCMLESGLVRSKNTTEILAKNISLFAIASVMYLLVGYYIMYSSDGMVFPSLGFLIGDENLAEAVTGEEDAPYYSARSDFFFQIVFAGACMSIISGAVAERMRLWPFLAFAVVMTGFIYPIQGSWSWGEGWLDALGYSDYAGSGIVHMAGASAALAGVILLGPRKGKYGPNGQINPIPGANLPLATLGMFILWMGWFGFNGGSELKISDIDSANNVAQVFVNTNMAAAGGLIAAMIVSRILFGKTDLTMMINGALAGLVAITADPLSPSGLQATLIGAVGGALVVFSVLAFDKIKIDDPVGAISVHGVVGIWGVLAVPLTNAEASFGAQIIGILGIFGWVFITSLIIWAVIKALFGLRVSEEEEYEGVDLSQCGMEAYPEFTSQK</sequence>
<evidence type="ECO:0000256" key="2">
    <source>
        <dbReference type="ARBA" id="ARBA00005887"/>
    </source>
</evidence>
<dbReference type="EMBL" id="QJUI01000001">
    <property type="protein sequence ID" value="TBU84094.1"/>
    <property type="molecule type" value="Genomic_DNA"/>
</dbReference>
<feature type="transmembrane region" description="Helical" evidence="8">
    <location>
        <begin position="356"/>
        <end position="381"/>
    </location>
</feature>
<dbReference type="InterPro" id="IPR019879">
    <property type="entry name" value="Ammonium_transptr_marine"/>
</dbReference>
<dbReference type="PANTHER" id="PTHR11730:SF62">
    <property type="entry name" value="AMMONIUM TRANSPORTER SLL1017-RELATED"/>
    <property type="match status" value="1"/>
</dbReference>
<dbReference type="InterPro" id="IPR029020">
    <property type="entry name" value="Ammonium/urea_transptr"/>
</dbReference>
<evidence type="ECO:0000256" key="3">
    <source>
        <dbReference type="ARBA" id="ARBA00022448"/>
    </source>
</evidence>
<comment type="caution">
    <text evidence="10">The sequence shown here is derived from an EMBL/GenBank/DDBJ whole genome shotgun (WGS) entry which is preliminary data.</text>
</comment>
<dbReference type="PROSITE" id="PS01219">
    <property type="entry name" value="AMMONIUM_TRANSP"/>
    <property type="match status" value="1"/>
</dbReference>
<dbReference type="OrthoDB" id="9814202at2"/>
<organism evidence="10 11">
    <name type="scientific">Phytopseudomonas daroniae</name>
    <dbReference type="NCBI Taxonomy" id="2487519"/>
    <lineage>
        <taxon>Bacteria</taxon>
        <taxon>Pseudomonadati</taxon>
        <taxon>Pseudomonadota</taxon>
        <taxon>Gammaproteobacteria</taxon>
        <taxon>Pseudomonadales</taxon>
        <taxon>Pseudomonadaceae</taxon>
        <taxon>Phytopseudomonas</taxon>
    </lineage>
</organism>
<keyword evidence="11" id="KW-1185">Reference proteome</keyword>
<feature type="transmembrane region" description="Helical" evidence="8">
    <location>
        <begin position="333"/>
        <end position="350"/>
    </location>
</feature>
<accession>A0A4V2KBD0</accession>
<dbReference type="InterPro" id="IPR018047">
    <property type="entry name" value="Ammonium_transpt_CS"/>
</dbReference>
<evidence type="ECO:0000256" key="7">
    <source>
        <dbReference type="ARBA" id="ARBA00023177"/>
    </source>
</evidence>
<keyword evidence="3 8" id="KW-0813">Transport</keyword>
<comment type="subcellular location">
    <subcellularLocation>
        <location evidence="8">Cell membrane</location>
        <topology evidence="8">Multi-pass membrane protein</topology>
    </subcellularLocation>
    <subcellularLocation>
        <location evidence="1">Membrane</location>
        <topology evidence="1">Multi-pass membrane protein</topology>
    </subcellularLocation>
</comment>
<dbReference type="GO" id="GO:0005886">
    <property type="term" value="C:plasma membrane"/>
    <property type="evidence" value="ECO:0007669"/>
    <property type="project" value="UniProtKB-SubCell"/>
</dbReference>
<protein>
    <recommendedName>
        <fullName evidence="8">Ammonium transporter</fullName>
    </recommendedName>
</protein>
<keyword evidence="5 8" id="KW-1133">Transmembrane helix</keyword>
<dbReference type="Pfam" id="PF00909">
    <property type="entry name" value="Ammonium_transp"/>
    <property type="match status" value="1"/>
</dbReference>
<dbReference type="GO" id="GO:0097272">
    <property type="term" value="P:ammonium homeostasis"/>
    <property type="evidence" value="ECO:0007669"/>
    <property type="project" value="TreeGrafter"/>
</dbReference>
<proteinExistence type="inferred from homology"/>
<dbReference type="NCBIfam" id="TIGR00836">
    <property type="entry name" value="amt"/>
    <property type="match status" value="1"/>
</dbReference>
<evidence type="ECO:0000259" key="9">
    <source>
        <dbReference type="Pfam" id="PF00909"/>
    </source>
</evidence>
<comment type="similarity">
    <text evidence="2 8">Belongs to the ammonia transporter channel (TC 1.A.11.2) family.</text>
</comment>
<dbReference type="PANTHER" id="PTHR11730">
    <property type="entry name" value="AMMONIUM TRANSPORTER"/>
    <property type="match status" value="1"/>
</dbReference>
<evidence type="ECO:0000256" key="8">
    <source>
        <dbReference type="RuleBase" id="RU362002"/>
    </source>
</evidence>
<dbReference type="SUPFAM" id="SSF111352">
    <property type="entry name" value="Ammonium transporter"/>
    <property type="match status" value="1"/>
</dbReference>
<dbReference type="NCBIfam" id="TIGR03644">
    <property type="entry name" value="marine_trans_1"/>
    <property type="match status" value="1"/>
</dbReference>